<organism evidence="7 8">
    <name type="scientific">Burkholderia plantarii</name>
    <dbReference type="NCBI Taxonomy" id="41899"/>
    <lineage>
        <taxon>Bacteria</taxon>
        <taxon>Pseudomonadati</taxon>
        <taxon>Pseudomonadota</taxon>
        <taxon>Betaproteobacteria</taxon>
        <taxon>Burkholderiales</taxon>
        <taxon>Burkholderiaceae</taxon>
        <taxon>Burkholderia</taxon>
    </lineage>
</organism>
<keyword evidence="3 4" id="KW-0408">Iron</keyword>
<dbReference type="RefSeq" id="WP_052498336.1">
    <property type="nucleotide sequence ID" value="NZ_CP002580.1"/>
</dbReference>
<keyword evidence="5" id="KW-0472">Membrane</keyword>
<reference evidence="8" key="1">
    <citation type="submission" date="2011-03" db="EMBL/GenBank/DDBJ databases">
        <authorList>
            <person name="Voget S."/>
            <person name="Streit W.R."/>
            <person name="Jaeger K.E."/>
            <person name="Daniel R."/>
        </authorList>
    </citation>
    <scope>NUCLEOTIDE SEQUENCE [LARGE SCALE GENOMIC DNA]</scope>
    <source>
        <strain evidence="8">PG1</strain>
    </source>
</reference>
<accession>A0A0B6RNU9</accession>
<evidence type="ECO:0000256" key="5">
    <source>
        <dbReference type="SAM" id="Phobius"/>
    </source>
</evidence>
<keyword evidence="2 4" id="KW-0479">Metal-binding</keyword>
<evidence type="ECO:0000256" key="1">
    <source>
        <dbReference type="ARBA" id="ARBA00022617"/>
    </source>
</evidence>
<sequence length="541" mass="58539">MKQAGGRKRLGRLVGMLVVGAFVLFWVLTSPVTWRITRPHRDVVGAAPADPRNGRTLFLAGDCATCHASPDRRDDTLLGGGRTLGTAFGTFRMPNISPDTKDGIGAWTLDQFITAMREGVLPDKGNAYPAFPYTSYQRMTADDLRDLFAYLKTLPPVPGRQPGHDLRFPFSIRRGIGLWRLAFLSGRPLPVEAGKSVQWLRGRYLVEGPGHCAECHSPRNAIGVIPAGRRFSGGPNAEGTGYVPNITPDGTGIDYWLADDIARYLKEGVTPIGIRAGGDMRQVIHNTSRLTDADRLAMATYLKTVPAVDAPNPNLPAPNHTDQVVFLPPATTASAAASKLDALAAPAAELAKASPLYVVATKRFYLARPKGGATAPEDGKLLAAAELAVLERNGDWLKVRLHGWQQAGSESAIYARQGQRIMQAVVSAAAAARVVHGRTVRDAQTGQNWMPGDLTMWVTRDALAANLQTLWHYSDDLMSHTCAVCHARPDSGDFLANQWVGTLGAMRRFTSLDDDQYRLLLAWLQNHSKDVGPDAAGSAAR</sequence>
<feature type="transmembrane region" description="Helical" evidence="5">
    <location>
        <begin position="12"/>
        <end position="34"/>
    </location>
</feature>
<proteinExistence type="predicted"/>
<reference evidence="7 8" key="2">
    <citation type="journal article" date="2016" name="Appl. Microbiol. Biotechnol.">
        <title>Mutations improving production and secretion of extracellular lipase by Burkholderia glumae PG1.</title>
        <authorList>
            <person name="Knapp A."/>
            <person name="Voget S."/>
            <person name="Gao R."/>
            <person name="Zaburannyi N."/>
            <person name="Krysciak D."/>
            <person name="Breuer M."/>
            <person name="Hauer B."/>
            <person name="Streit W.R."/>
            <person name="Muller R."/>
            <person name="Daniel R."/>
            <person name="Jaeger K.E."/>
        </authorList>
    </citation>
    <scope>NUCLEOTIDE SEQUENCE [LARGE SCALE GENOMIC DNA]</scope>
    <source>
        <strain evidence="7 8">PG1</strain>
    </source>
</reference>
<dbReference type="InterPro" id="IPR051459">
    <property type="entry name" value="Cytochrome_c-type_DH"/>
</dbReference>
<keyword evidence="5" id="KW-0812">Transmembrane</keyword>
<dbReference type="HOGENOM" id="CLU_499552_0_0_4"/>
<evidence type="ECO:0000256" key="3">
    <source>
        <dbReference type="ARBA" id="ARBA00023004"/>
    </source>
</evidence>
<dbReference type="Gene3D" id="1.10.760.10">
    <property type="entry name" value="Cytochrome c-like domain"/>
    <property type="match status" value="2"/>
</dbReference>
<evidence type="ECO:0000259" key="6">
    <source>
        <dbReference type="PROSITE" id="PS51007"/>
    </source>
</evidence>
<keyword evidence="8" id="KW-1185">Reference proteome</keyword>
<protein>
    <submittedName>
        <fullName evidence="7">Cytochrome c</fullName>
    </submittedName>
</protein>
<dbReference type="GO" id="GO:0020037">
    <property type="term" value="F:heme binding"/>
    <property type="evidence" value="ECO:0007669"/>
    <property type="project" value="InterPro"/>
</dbReference>
<dbReference type="SUPFAM" id="SSF46626">
    <property type="entry name" value="Cytochrome c"/>
    <property type="match status" value="2"/>
</dbReference>
<dbReference type="GO" id="GO:0009055">
    <property type="term" value="F:electron transfer activity"/>
    <property type="evidence" value="ECO:0007669"/>
    <property type="project" value="InterPro"/>
</dbReference>
<evidence type="ECO:0000256" key="4">
    <source>
        <dbReference type="PROSITE-ProRule" id="PRU00433"/>
    </source>
</evidence>
<dbReference type="EMBL" id="CP002580">
    <property type="protein sequence ID" value="AJK46997.1"/>
    <property type="molecule type" value="Genomic_DNA"/>
</dbReference>
<keyword evidence="1 4" id="KW-0349">Heme</keyword>
<dbReference type="PROSITE" id="PS51007">
    <property type="entry name" value="CYTC"/>
    <property type="match status" value="2"/>
</dbReference>
<dbReference type="InterPro" id="IPR036909">
    <property type="entry name" value="Cyt_c-like_dom_sf"/>
</dbReference>
<dbReference type="GO" id="GO:0046872">
    <property type="term" value="F:metal ion binding"/>
    <property type="evidence" value="ECO:0007669"/>
    <property type="project" value="UniProtKB-KW"/>
</dbReference>
<gene>
    <name evidence="7" type="ORF">BGL_1c25070</name>
</gene>
<dbReference type="Proteomes" id="UP000031838">
    <property type="component" value="Chromosome 1"/>
</dbReference>
<dbReference type="PANTHER" id="PTHR35008">
    <property type="entry name" value="BLL4482 PROTEIN-RELATED"/>
    <property type="match status" value="1"/>
</dbReference>
<dbReference type="PANTHER" id="PTHR35008:SF8">
    <property type="entry name" value="ALCOHOL DEHYDROGENASE CYTOCHROME C SUBUNIT"/>
    <property type="match status" value="1"/>
</dbReference>
<feature type="domain" description="Cytochrome c" evidence="6">
    <location>
        <begin position="49"/>
        <end position="155"/>
    </location>
</feature>
<evidence type="ECO:0000313" key="7">
    <source>
        <dbReference type="EMBL" id="AJK46997.1"/>
    </source>
</evidence>
<evidence type="ECO:0000256" key="2">
    <source>
        <dbReference type="ARBA" id="ARBA00022723"/>
    </source>
</evidence>
<dbReference type="KEGG" id="bgp:BGL_1c25070"/>
<dbReference type="InterPro" id="IPR009056">
    <property type="entry name" value="Cyt_c-like_dom"/>
</dbReference>
<keyword evidence="5" id="KW-1133">Transmembrane helix</keyword>
<evidence type="ECO:0000313" key="8">
    <source>
        <dbReference type="Proteomes" id="UP000031838"/>
    </source>
</evidence>
<feature type="domain" description="Cytochrome c" evidence="6">
    <location>
        <begin position="189"/>
        <end position="306"/>
    </location>
</feature>
<name>A0A0B6RNU9_BURPL</name>
<dbReference type="AlphaFoldDB" id="A0A0B6RNU9"/>
<dbReference type="Pfam" id="PF00034">
    <property type="entry name" value="Cytochrom_C"/>
    <property type="match status" value="1"/>
</dbReference>